<dbReference type="OrthoDB" id="7834651at2"/>
<reference evidence="1 2" key="1">
    <citation type="submission" date="2018-07" db="EMBL/GenBank/DDBJ databases">
        <authorList>
            <person name="Quirk P.G."/>
            <person name="Krulwich T.A."/>
        </authorList>
    </citation>
    <scope>NUCLEOTIDE SEQUENCE [LARGE SCALE GENOMIC DNA]</scope>
    <source>
        <strain evidence="1 2">CC-BB4</strain>
    </source>
</reference>
<accession>A0A345ZZ99</accession>
<dbReference type="EMBL" id="CP031417">
    <property type="protein sequence ID" value="AXK82246.1"/>
    <property type="molecule type" value="Genomic_DNA"/>
</dbReference>
<sequence length="219" mass="24945">MLAAEMHEKEQTILEITARLDMRDEETAKRVESPEYQALLRKAFRDWAGTESEEKRVLIRNLLANAASATLASDDVIKLFLEWIKDYSELHFAVIGAVYNSAGITRGSIWRKLGRPIVREDSSDADLFRLLIRDLSTGGIIRQHRETDYAGHFIAKRSLRTSTSKGETKAMKSAFDEEEQYELTALGDQFVHYAITDLPPKLEFKQASSADFNETEKEL</sequence>
<gene>
    <name evidence="1" type="ORF">DW352_17990</name>
</gene>
<dbReference type="AlphaFoldDB" id="A0A345ZZ99"/>
<dbReference type="Proteomes" id="UP000254889">
    <property type="component" value="Chromosome"/>
</dbReference>
<organism evidence="1 2">
    <name type="scientific">Pseudolabrys taiwanensis</name>
    <dbReference type="NCBI Taxonomy" id="331696"/>
    <lineage>
        <taxon>Bacteria</taxon>
        <taxon>Pseudomonadati</taxon>
        <taxon>Pseudomonadota</taxon>
        <taxon>Alphaproteobacteria</taxon>
        <taxon>Hyphomicrobiales</taxon>
        <taxon>Xanthobacteraceae</taxon>
        <taxon>Pseudolabrys</taxon>
    </lineage>
</organism>
<evidence type="ECO:0000313" key="2">
    <source>
        <dbReference type="Proteomes" id="UP000254889"/>
    </source>
</evidence>
<dbReference type="KEGG" id="ptaw:DW352_17990"/>
<name>A0A345ZZ99_9HYPH</name>
<evidence type="ECO:0000313" key="1">
    <source>
        <dbReference type="EMBL" id="AXK82246.1"/>
    </source>
</evidence>
<keyword evidence="2" id="KW-1185">Reference proteome</keyword>
<protein>
    <submittedName>
        <fullName evidence="1">Uncharacterized protein</fullName>
    </submittedName>
</protein>
<proteinExistence type="predicted"/>